<feature type="compositionally biased region" description="Basic residues" evidence="1">
    <location>
        <begin position="241"/>
        <end position="250"/>
    </location>
</feature>
<accession>S8E3L4</accession>
<feature type="region of interest" description="Disordered" evidence="1">
    <location>
        <begin position="206"/>
        <end position="350"/>
    </location>
</feature>
<dbReference type="AlphaFoldDB" id="S8E3L4"/>
<name>S8E3L4_FOMSC</name>
<keyword evidence="3" id="KW-1185">Reference proteome</keyword>
<reference evidence="2 3" key="1">
    <citation type="journal article" date="2012" name="Science">
        <title>The Paleozoic origin of enzymatic lignin decomposition reconstructed from 31 fungal genomes.</title>
        <authorList>
            <person name="Floudas D."/>
            <person name="Binder M."/>
            <person name="Riley R."/>
            <person name="Barry K."/>
            <person name="Blanchette R.A."/>
            <person name="Henrissat B."/>
            <person name="Martinez A.T."/>
            <person name="Otillar R."/>
            <person name="Spatafora J.W."/>
            <person name="Yadav J.S."/>
            <person name="Aerts A."/>
            <person name="Benoit I."/>
            <person name="Boyd A."/>
            <person name="Carlson A."/>
            <person name="Copeland A."/>
            <person name="Coutinho P.M."/>
            <person name="de Vries R.P."/>
            <person name="Ferreira P."/>
            <person name="Findley K."/>
            <person name="Foster B."/>
            <person name="Gaskell J."/>
            <person name="Glotzer D."/>
            <person name="Gorecki P."/>
            <person name="Heitman J."/>
            <person name="Hesse C."/>
            <person name="Hori C."/>
            <person name="Igarashi K."/>
            <person name="Jurgens J.A."/>
            <person name="Kallen N."/>
            <person name="Kersten P."/>
            <person name="Kohler A."/>
            <person name="Kuees U."/>
            <person name="Kumar T.K.A."/>
            <person name="Kuo A."/>
            <person name="LaButti K."/>
            <person name="Larrondo L.F."/>
            <person name="Lindquist E."/>
            <person name="Ling A."/>
            <person name="Lombard V."/>
            <person name="Lucas S."/>
            <person name="Lundell T."/>
            <person name="Martin R."/>
            <person name="McLaughlin D.J."/>
            <person name="Morgenstern I."/>
            <person name="Morin E."/>
            <person name="Murat C."/>
            <person name="Nagy L.G."/>
            <person name="Nolan M."/>
            <person name="Ohm R.A."/>
            <person name="Patyshakuliyeva A."/>
            <person name="Rokas A."/>
            <person name="Ruiz-Duenas F.J."/>
            <person name="Sabat G."/>
            <person name="Salamov A."/>
            <person name="Samejima M."/>
            <person name="Schmutz J."/>
            <person name="Slot J.C."/>
            <person name="St John F."/>
            <person name="Stenlid J."/>
            <person name="Sun H."/>
            <person name="Sun S."/>
            <person name="Syed K."/>
            <person name="Tsang A."/>
            <person name="Wiebenga A."/>
            <person name="Young D."/>
            <person name="Pisabarro A."/>
            <person name="Eastwood D.C."/>
            <person name="Martin F."/>
            <person name="Cullen D."/>
            <person name="Grigoriev I.V."/>
            <person name="Hibbett D.S."/>
        </authorList>
    </citation>
    <scope>NUCLEOTIDE SEQUENCE</scope>
    <source>
        <strain evidence="3">FP-58527</strain>
    </source>
</reference>
<evidence type="ECO:0000313" key="3">
    <source>
        <dbReference type="Proteomes" id="UP000015241"/>
    </source>
</evidence>
<dbReference type="Proteomes" id="UP000015241">
    <property type="component" value="Unassembled WGS sequence"/>
</dbReference>
<sequence length="368" mass="42191">MPGQWTLEEGMAFTTQIVDTLGAKVTRKPFKFIRNEKIPTKWTAEDIKKLNHVVWALLRTPLTWEAIEVIWKTYIMSSDCTLPHLLFNLFEWLYWDHPGEGAWLDDVTFKVFNLEWRDVTVHTFDENSPREEQEEVMQAFADIWIKGRQLSDIAPPPPSDDDEVPEYCPYKEYKTWLVSAQEREKAENEAKEYLAKKAVGKAPKSMAEWPLAEQQSVEPAVEPARKRKHGMQCQASAAAAKKQKQAKEKRRQQDIQQQNAVMLQEEEPGSGEPEEASHDKSFQPDAGPSKKTALKGPLKKGTKRPAVEFLEAEVSDAEGQSSRKKKKTKGKEASKKGPQGKPALKTSRAEMRLCHLNRIYSWSIMRKR</sequence>
<feature type="compositionally biased region" description="Acidic residues" evidence="1">
    <location>
        <begin position="264"/>
        <end position="274"/>
    </location>
</feature>
<proteinExistence type="predicted"/>
<dbReference type="EMBL" id="KE504155">
    <property type="protein sequence ID" value="EPS99696.1"/>
    <property type="molecule type" value="Genomic_DNA"/>
</dbReference>
<dbReference type="HOGENOM" id="CLU_752343_0_0_1"/>
<evidence type="ECO:0000256" key="1">
    <source>
        <dbReference type="SAM" id="MobiDB-lite"/>
    </source>
</evidence>
<organism evidence="2 3">
    <name type="scientific">Fomitopsis schrenkii</name>
    <name type="common">Brown rot fungus</name>
    <dbReference type="NCBI Taxonomy" id="2126942"/>
    <lineage>
        <taxon>Eukaryota</taxon>
        <taxon>Fungi</taxon>
        <taxon>Dikarya</taxon>
        <taxon>Basidiomycota</taxon>
        <taxon>Agaricomycotina</taxon>
        <taxon>Agaricomycetes</taxon>
        <taxon>Polyporales</taxon>
        <taxon>Fomitopsis</taxon>
    </lineage>
</organism>
<dbReference type="InParanoid" id="S8E3L4"/>
<evidence type="ECO:0000313" key="2">
    <source>
        <dbReference type="EMBL" id="EPS99696.1"/>
    </source>
</evidence>
<protein>
    <submittedName>
        <fullName evidence="2">Uncharacterized protein</fullName>
    </submittedName>
</protein>
<gene>
    <name evidence="2" type="ORF">FOMPIDRAFT_88593</name>
</gene>